<evidence type="ECO:0000313" key="5">
    <source>
        <dbReference type="Proteomes" id="UP000546126"/>
    </source>
</evidence>
<dbReference type="AlphaFoldDB" id="A0A7Y6IXX5"/>
<reference evidence="4 5" key="1">
    <citation type="submission" date="2020-06" db="EMBL/GenBank/DDBJ databases">
        <authorList>
            <person name="Chanama M."/>
        </authorList>
    </citation>
    <scope>NUCLEOTIDE SEQUENCE [LARGE SCALE GENOMIC DNA]</scope>
    <source>
        <strain evidence="4 5">TBRC6557</strain>
    </source>
</reference>
<dbReference type="Pfam" id="PF00583">
    <property type="entry name" value="Acetyltransf_1"/>
    <property type="match status" value="1"/>
</dbReference>
<dbReference type="InterPro" id="IPR016181">
    <property type="entry name" value="Acyl_CoA_acyltransferase"/>
</dbReference>
<protein>
    <submittedName>
        <fullName evidence="4">GNAT family N-acetyltransferase</fullName>
    </submittedName>
</protein>
<evidence type="ECO:0000256" key="2">
    <source>
        <dbReference type="ARBA" id="ARBA00023315"/>
    </source>
</evidence>
<dbReference type="InterPro" id="IPR000182">
    <property type="entry name" value="GNAT_dom"/>
</dbReference>
<feature type="domain" description="N-acetyltransferase" evidence="3">
    <location>
        <begin position="1"/>
        <end position="213"/>
    </location>
</feature>
<dbReference type="SUPFAM" id="SSF55729">
    <property type="entry name" value="Acyl-CoA N-acyltransferases (Nat)"/>
    <property type="match status" value="1"/>
</dbReference>
<keyword evidence="1 4" id="KW-0808">Transferase</keyword>
<comment type="caution">
    <text evidence="4">The sequence shown here is derived from an EMBL/GenBank/DDBJ whole genome shotgun (WGS) entry which is preliminary data.</text>
</comment>
<proteinExistence type="predicted"/>
<evidence type="ECO:0000256" key="1">
    <source>
        <dbReference type="ARBA" id="ARBA00022679"/>
    </source>
</evidence>
<evidence type="ECO:0000259" key="3">
    <source>
        <dbReference type="PROSITE" id="PS51186"/>
    </source>
</evidence>
<dbReference type="Proteomes" id="UP000546126">
    <property type="component" value="Unassembled WGS sequence"/>
</dbReference>
<dbReference type="PANTHER" id="PTHR43072">
    <property type="entry name" value="N-ACETYLTRANSFERASE"/>
    <property type="match status" value="1"/>
</dbReference>
<keyword evidence="2" id="KW-0012">Acyltransferase</keyword>
<dbReference type="RefSeq" id="WP_175605913.1">
    <property type="nucleotide sequence ID" value="NZ_JABWGO010000016.1"/>
</dbReference>
<evidence type="ECO:0000313" key="4">
    <source>
        <dbReference type="EMBL" id="NUW46467.1"/>
    </source>
</evidence>
<name>A0A7Y6IXX5_9ACTN</name>
<keyword evidence="5" id="KW-1185">Reference proteome</keyword>
<dbReference type="Gene3D" id="3.40.630.30">
    <property type="match status" value="1"/>
</dbReference>
<organism evidence="4 5">
    <name type="scientific">Nonomuraea rhodomycinica</name>
    <dbReference type="NCBI Taxonomy" id="1712872"/>
    <lineage>
        <taxon>Bacteria</taxon>
        <taxon>Bacillati</taxon>
        <taxon>Actinomycetota</taxon>
        <taxon>Actinomycetes</taxon>
        <taxon>Streptosporangiales</taxon>
        <taxon>Streptosporangiaceae</taxon>
        <taxon>Nonomuraea</taxon>
    </lineage>
</organism>
<dbReference type="EMBL" id="JABWGO010000016">
    <property type="protein sequence ID" value="NUW46467.1"/>
    <property type="molecule type" value="Genomic_DNA"/>
</dbReference>
<dbReference type="PROSITE" id="PS51186">
    <property type="entry name" value="GNAT"/>
    <property type="match status" value="1"/>
</dbReference>
<accession>A0A7Y6IXX5</accession>
<dbReference type="GO" id="GO:0016747">
    <property type="term" value="F:acyltransferase activity, transferring groups other than amino-acyl groups"/>
    <property type="evidence" value="ECO:0007669"/>
    <property type="project" value="InterPro"/>
</dbReference>
<dbReference type="PANTHER" id="PTHR43072:SF51">
    <property type="entry name" value="ABC SUPERFAMILY TRANSPORT PROTEIN"/>
    <property type="match status" value="1"/>
</dbReference>
<gene>
    <name evidence="4" type="ORF">HT134_41085</name>
</gene>
<sequence length="214" mass="23317">MEIRGFAETDRAALRDLFGRAGEGAPTASLWGHRESEAAVYLDPYMDLEPGSLLLAEDGGALVGYLTGCPDSATFPSESARLAQALGKYWPGFRSRAAAFFARGVLDMARAGIRGEPAPEDFTDARWPAHLHIAVAPSARGTGAADALMHRWLDRLRLTGSPGCHLRTLVENARAVRFFERMGFVRHGPTPMVPGLRHEGRPLHQQTMVWSPEG</sequence>